<feature type="domain" description="ABC transporter" evidence="4">
    <location>
        <begin position="4"/>
        <end position="235"/>
    </location>
</feature>
<keyword evidence="6" id="KW-1185">Reference proteome</keyword>
<keyword evidence="3 5" id="KW-0067">ATP-binding</keyword>
<dbReference type="Pfam" id="PF00005">
    <property type="entry name" value="ABC_tran"/>
    <property type="match status" value="1"/>
</dbReference>
<protein>
    <submittedName>
        <fullName evidence="5">ABC transporter ATP-binding protein</fullName>
    </submittedName>
</protein>
<evidence type="ECO:0000256" key="1">
    <source>
        <dbReference type="ARBA" id="ARBA00022448"/>
    </source>
</evidence>
<organism evidence="5 6">
    <name type="scientific">Leucobacter muris</name>
    <dbReference type="NCBI Taxonomy" id="1935379"/>
    <lineage>
        <taxon>Bacteria</taxon>
        <taxon>Bacillati</taxon>
        <taxon>Actinomycetota</taxon>
        <taxon>Actinomycetes</taxon>
        <taxon>Micrococcales</taxon>
        <taxon>Microbacteriaceae</taxon>
        <taxon>Leucobacter</taxon>
    </lineage>
</organism>
<dbReference type="InterPro" id="IPR003439">
    <property type="entry name" value="ABC_transporter-like_ATP-bd"/>
</dbReference>
<dbReference type="InterPro" id="IPR027417">
    <property type="entry name" value="P-loop_NTPase"/>
</dbReference>
<reference evidence="5 6" key="1">
    <citation type="submission" date="2019-01" db="EMBL/GenBank/DDBJ databases">
        <title>Leucobacter muris sp. nov. isolated from the nose of a laboratory mouse.</title>
        <authorList>
            <person name="Benga L."/>
            <person name="Sproeer C."/>
            <person name="Schumann P."/>
            <person name="Verbarg S."/>
            <person name="Bunk B."/>
            <person name="Engelhardt E."/>
            <person name="Benten P.M."/>
            <person name="Sager M."/>
        </authorList>
    </citation>
    <scope>NUCLEOTIDE SEQUENCE [LARGE SCALE GENOMIC DNA]</scope>
    <source>
        <strain evidence="5 6">DSM 101948</strain>
    </source>
</reference>
<accession>A0ABX5QE57</accession>
<dbReference type="InterPro" id="IPR050166">
    <property type="entry name" value="ABC_transporter_ATP-bind"/>
</dbReference>
<dbReference type="SUPFAM" id="SSF52540">
    <property type="entry name" value="P-loop containing nucleoside triphosphate hydrolases"/>
    <property type="match status" value="1"/>
</dbReference>
<evidence type="ECO:0000259" key="4">
    <source>
        <dbReference type="PROSITE" id="PS50893"/>
    </source>
</evidence>
<dbReference type="PANTHER" id="PTHR42788:SF13">
    <property type="entry name" value="ALIPHATIC SULFONATES IMPORT ATP-BINDING PROTEIN SSUB"/>
    <property type="match status" value="1"/>
</dbReference>
<proteinExistence type="predicted"/>
<dbReference type="EMBL" id="CP035037">
    <property type="protein sequence ID" value="QAB17251.1"/>
    <property type="molecule type" value="Genomic_DNA"/>
</dbReference>
<dbReference type="InterPro" id="IPR017871">
    <property type="entry name" value="ABC_transporter-like_CS"/>
</dbReference>
<dbReference type="PANTHER" id="PTHR42788">
    <property type="entry name" value="TAURINE IMPORT ATP-BINDING PROTEIN-RELATED"/>
    <property type="match status" value="1"/>
</dbReference>
<evidence type="ECO:0000313" key="5">
    <source>
        <dbReference type="EMBL" id="QAB17251.1"/>
    </source>
</evidence>
<dbReference type="Proteomes" id="UP000285768">
    <property type="component" value="Chromosome"/>
</dbReference>
<name>A0ABX5QE57_9MICO</name>
<dbReference type="SMART" id="SM00382">
    <property type="entry name" value="AAA"/>
    <property type="match status" value="1"/>
</dbReference>
<keyword evidence="2" id="KW-0547">Nucleotide-binding</keyword>
<evidence type="ECO:0000256" key="3">
    <source>
        <dbReference type="ARBA" id="ARBA00022840"/>
    </source>
</evidence>
<dbReference type="PROSITE" id="PS00211">
    <property type="entry name" value="ABC_TRANSPORTER_1"/>
    <property type="match status" value="1"/>
</dbReference>
<evidence type="ECO:0000313" key="6">
    <source>
        <dbReference type="Proteomes" id="UP000285768"/>
    </source>
</evidence>
<dbReference type="Gene3D" id="3.40.50.300">
    <property type="entry name" value="P-loop containing nucleotide triphosphate hydrolases"/>
    <property type="match status" value="1"/>
</dbReference>
<dbReference type="RefSeq" id="WP_128386457.1">
    <property type="nucleotide sequence ID" value="NZ_CP035037.1"/>
</dbReference>
<dbReference type="PROSITE" id="PS50893">
    <property type="entry name" value="ABC_TRANSPORTER_2"/>
    <property type="match status" value="1"/>
</dbReference>
<gene>
    <name evidence="5" type="ORF">Leucomu_04320</name>
</gene>
<sequence length="259" mass="28871">MTYIAIKDLSLTYQTKTKSVHALSHIDLDIEEGEFVSLIGPSGCGKSTLLSTIGALLEPTSGSVTIAGQTVQEVRKQRKIGNVFQEARLLPWRTVGANIAYLSELAGQRPRQSEIQEIADFVGIGAFLNSYPHELSGGMRQRVSLCRAMILDPMVLLMDEPFGALDAITREKMQVELLRIWEETKKTIVFVTHAIDEAAYLSDRIVVMSARPGRIQADYVNPLVRPREPFGRQTHETSDFQSVLHGELMRAETEERTDA</sequence>
<dbReference type="CDD" id="cd03293">
    <property type="entry name" value="ABC_NrtD_SsuB_transporters"/>
    <property type="match status" value="1"/>
</dbReference>
<dbReference type="GO" id="GO:0005524">
    <property type="term" value="F:ATP binding"/>
    <property type="evidence" value="ECO:0007669"/>
    <property type="project" value="UniProtKB-KW"/>
</dbReference>
<evidence type="ECO:0000256" key="2">
    <source>
        <dbReference type="ARBA" id="ARBA00022741"/>
    </source>
</evidence>
<keyword evidence="1" id="KW-0813">Transport</keyword>
<dbReference type="InterPro" id="IPR003593">
    <property type="entry name" value="AAA+_ATPase"/>
</dbReference>